<keyword evidence="2" id="KW-1185">Reference proteome</keyword>
<protein>
    <submittedName>
        <fullName evidence="1">176_t:CDS:1</fullName>
    </submittedName>
</protein>
<reference evidence="1" key="1">
    <citation type="submission" date="2021-06" db="EMBL/GenBank/DDBJ databases">
        <authorList>
            <person name="Kallberg Y."/>
            <person name="Tangrot J."/>
            <person name="Rosling A."/>
        </authorList>
    </citation>
    <scope>NUCLEOTIDE SEQUENCE</scope>
    <source>
        <strain evidence="1">87-6 pot B 2015</strain>
    </source>
</reference>
<dbReference type="AlphaFoldDB" id="A0A9N8VB23"/>
<evidence type="ECO:0000313" key="1">
    <source>
        <dbReference type="EMBL" id="CAG8443917.1"/>
    </source>
</evidence>
<evidence type="ECO:0000313" key="2">
    <source>
        <dbReference type="Proteomes" id="UP000789375"/>
    </source>
</evidence>
<gene>
    <name evidence="1" type="ORF">FMOSSE_LOCUS1027</name>
</gene>
<organism evidence="1 2">
    <name type="scientific">Funneliformis mosseae</name>
    <name type="common">Endomycorrhizal fungus</name>
    <name type="synonym">Glomus mosseae</name>
    <dbReference type="NCBI Taxonomy" id="27381"/>
    <lineage>
        <taxon>Eukaryota</taxon>
        <taxon>Fungi</taxon>
        <taxon>Fungi incertae sedis</taxon>
        <taxon>Mucoromycota</taxon>
        <taxon>Glomeromycotina</taxon>
        <taxon>Glomeromycetes</taxon>
        <taxon>Glomerales</taxon>
        <taxon>Glomeraceae</taxon>
        <taxon>Funneliformis</taxon>
    </lineage>
</organism>
<dbReference type="EMBL" id="CAJVPP010000111">
    <property type="protein sequence ID" value="CAG8443917.1"/>
    <property type="molecule type" value="Genomic_DNA"/>
</dbReference>
<accession>A0A9N8VB23</accession>
<comment type="caution">
    <text evidence="1">The sequence shown here is derived from an EMBL/GenBank/DDBJ whole genome shotgun (WGS) entry which is preliminary data.</text>
</comment>
<name>A0A9N8VB23_FUNMO</name>
<dbReference type="Proteomes" id="UP000789375">
    <property type="component" value="Unassembled WGS sequence"/>
</dbReference>
<proteinExistence type="predicted"/>
<sequence length="40" mass="4818">MKIYFTNEILITFNKIYFIITIVKEISASQPDYTYKVRVL</sequence>